<dbReference type="SUPFAM" id="SSF51445">
    <property type="entry name" value="(Trans)glycosidases"/>
    <property type="match status" value="1"/>
</dbReference>
<evidence type="ECO:0000313" key="4">
    <source>
        <dbReference type="Proteomes" id="UP000186309"/>
    </source>
</evidence>
<dbReference type="InterPro" id="IPR017853">
    <property type="entry name" value="GH"/>
</dbReference>
<accession>A0A1U7CP43</accession>
<gene>
    <name evidence="3" type="ORF">BSF38_02163</name>
</gene>
<sequence length="456" mass="50812">MPVFAVVLSMLLTGSLPPLRLHPANERYFEFRGKPTVLVTSGEHYGAVLNLDFDYVRYLDELQSRGFNLTRTFSGTYRETPGSFKIEHNTLAPKPGRYASPWIEKGGKYDLDAFDDAYFRRLKSFMAEASKRGVVVEYVLFCPFYEDGLWTVSPMNAQNNVNRIGDCPREEVFTLKHLKLVDRQLAFVRRAVAELNAFDNLYFEICNEPYFGGVTLDWQKKVAETIAAVEKGLPNTHLIAQNIANGSAKIDKPDPNVSIFNFHYASPPDAIRENRGLSRPIGFDETGFKGTADAVYRREAWEFLLSGGAVFSHLDYSFTIDHPDGTAKIVDPTPGGGGPEFRRQLSILKKLIDGLDLTKTRPINARLASRDGGARPVIGLVDTGKPLYAFYASAGPRAKFSFMLPPKAYKIEWIEPATGAVVKTERVDVLDAGAETVMESPEYRDDVALRISVDAG</sequence>
<evidence type="ECO:0000313" key="3">
    <source>
        <dbReference type="EMBL" id="APW60676.1"/>
    </source>
</evidence>
<dbReference type="EMBL" id="CP019082">
    <property type="protein sequence ID" value="APW60676.1"/>
    <property type="molecule type" value="Genomic_DNA"/>
</dbReference>
<keyword evidence="1" id="KW-0378">Hydrolase</keyword>
<dbReference type="GO" id="GO:0005975">
    <property type="term" value="P:carbohydrate metabolic process"/>
    <property type="evidence" value="ECO:0007669"/>
    <property type="project" value="InterPro"/>
</dbReference>
<proteinExistence type="predicted"/>
<evidence type="ECO:0008006" key="5">
    <source>
        <dbReference type="Google" id="ProtNLM"/>
    </source>
</evidence>
<dbReference type="GO" id="GO:0004553">
    <property type="term" value="F:hydrolase activity, hydrolyzing O-glycosyl compounds"/>
    <property type="evidence" value="ECO:0007669"/>
    <property type="project" value="InterPro"/>
</dbReference>
<keyword evidence="4" id="KW-1185">Reference proteome</keyword>
<reference evidence="4" key="1">
    <citation type="submission" date="2016-12" db="EMBL/GenBank/DDBJ databases">
        <title>Comparative genomics of four Isosphaeraceae planctomycetes: a common pool of plasmids and glycoside hydrolase genes.</title>
        <authorList>
            <person name="Ivanova A."/>
        </authorList>
    </citation>
    <scope>NUCLEOTIDE SEQUENCE [LARGE SCALE GENOMIC DNA]</scope>
    <source>
        <strain evidence="4">PX4</strain>
    </source>
</reference>
<dbReference type="Gene3D" id="3.20.20.80">
    <property type="entry name" value="Glycosidases"/>
    <property type="match status" value="1"/>
</dbReference>
<dbReference type="STRING" id="1387353.BSF38_02163"/>
<dbReference type="KEGG" id="pbor:BSF38_02163"/>
<dbReference type="Proteomes" id="UP000186309">
    <property type="component" value="Chromosome"/>
</dbReference>
<organism evidence="3 4">
    <name type="scientific">Paludisphaera borealis</name>
    <dbReference type="NCBI Taxonomy" id="1387353"/>
    <lineage>
        <taxon>Bacteria</taxon>
        <taxon>Pseudomonadati</taxon>
        <taxon>Planctomycetota</taxon>
        <taxon>Planctomycetia</taxon>
        <taxon>Isosphaerales</taxon>
        <taxon>Isosphaeraceae</taxon>
        <taxon>Paludisphaera</taxon>
    </lineage>
</organism>
<dbReference type="InterPro" id="IPR018087">
    <property type="entry name" value="Glyco_hydro_5_CS"/>
</dbReference>
<name>A0A1U7CP43_9BACT</name>
<keyword evidence="2" id="KW-0326">Glycosidase</keyword>
<evidence type="ECO:0000256" key="1">
    <source>
        <dbReference type="ARBA" id="ARBA00022801"/>
    </source>
</evidence>
<dbReference type="PROSITE" id="PS00659">
    <property type="entry name" value="GLYCOSYL_HYDROL_F5"/>
    <property type="match status" value="1"/>
</dbReference>
<protein>
    <recommendedName>
        <fullName evidence="5">Glycoside hydrolase family 5 domain-containing protein</fullName>
    </recommendedName>
</protein>
<dbReference type="AlphaFoldDB" id="A0A1U7CP43"/>
<dbReference type="RefSeq" id="WP_076345476.1">
    <property type="nucleotide sequence ID" value="NZ_CP019082.1"/>
</dbReference>
<evidence type="ECO:0000256" key="2">
    <source>
        <dbReference type="ARBA" id="ARBA00023295"/>
    </source>
</evidence>